<feature type="domain" description="HTH asnC-type" evidence="4">
    <location>
        <begin position="4"/>
        <end position="65"/>
    </location>
</feature>
<evidence type="ECO:0000256" key="2">
    <source>
        <dbReference type="ARBA" id="ARBA00023125"/>
    </source>
</evidence>
<dbReference type="SUPFAM" id="SSF46785">
    <property type="entry name" value="Winged helix' DNA-binding domain"/>
    <property type="match status" value="1"/>
</dbReference>
<dbReference type="STRING" id="2754.EH55_13540"/>
<dbReference type="InterPro" id="IPR036388">
    <property type="entry name" value="WH-like_DNA-bd_sf"/>
</dbReference>
<evidence type="ECO:0000256" key="1">
    <source>
        <dbReference type="ARBA" id="ARBA00023015"/>
    </source>
</evidence>
<dbReference type="PANTHER" id="PTHR30154">
    <property type="entry name" value="LEUCINE-RESPONSIVE REGULATORY PROTEIN"/>
    <property type="match status" value="1"/>
</dbReference>
<organism evidence="5 6">
    <name type="scientific">Synergistes jonesii</name>
    <dbReference type="NCBI Taxonomy" id="2754"/>
    <lineage>
        <taxon>Bacteria</taxon>
        <taxon>Thermotogati</taxon>
        <taxon>Synergistota</taxon>
        <taxon>Synergistia</taxon>
        <taxon>Synergistales</taxon>
        <taxon>Synergistaceae</taxon>
        <taxon>Synergistes</taxon>
    </lineage>
</organism>
<dbReference type="SUPFAM" id="SSF54909">
    <property type="entry name" value="Dimeric alpha+beta barrel"/>
    <property type="match status" value="1"/>
</dbReference>
<evidence type="ECO:0000256" key="3">
    <source>
        <dbReference type="ARBA" id="ARBA00023163"/>
    </source>
</evidence>
<dbReference type="InterPro" id="IPR000485">
    <property type="entry name" value="AsnC-type_HTH_dom"/>
</dbReference>
<reference evidence="5 6" key="1">
    <citation type="submission" date="2014-04" db="EMBL/GenBank/DDBJ databases">
        <title>Draft Genome Sequence of Synergistes jonesii.</title>
        <authorList>
            <person name="Coil D.A."/>
            <person name="Eisen J.A."/>
            <person name="Holland-Moritz H.E."/>
        </authorList>
    </citation>
    <scope>NUCLEOTIDE SEQUENCE [LARGE SCALE GENOMIC DNA]</scope>
    <source>
        <strain evidence="5 6">78-1</strain>
    </source>
</reference>
<dbReference type="RefSeq" id="WP_051682597.1">
    <property type="nucleotide sequence ID" value="NZ_CAMETI010000023.1"/>
</dbReference>
<comment type="caution">
    <text evidence="5">The sequence shown here is derived from an EMBL/GenBank/DDBJ whole genome shotgun (WGS) entry which is preliminary data.</text>
</comment>
<dbReference type="Pfam" id="PF01037">
    <property type="entry name" value="AsnC_trans_reg"/>
    <property type="match status" value="1"/>
</dbReference>
<keyword evidence="1" id="KW-0805">Transcription regulation</keyword>
<dbReference type="AlphaFoldDB" id="A0A073J5P2"/>
<dbReference type="Gene3D" id="3.30.70.920">
    <property type="match status" value="1"/>
</dbReference>
<dbReference type="GO" id="GO:0043200">
    <property type="term" value="P:response to amino acid"/>
    <property type="evidence" value="ECO:0007669"/>
    <property type="project" value="TreeGrafter"/>
</dbReference>
<dbReference type="EMBL" id="JMKI01000008">
    <property type="protein sequence ID" value="KEJ93012.1"/>
    <property type="molecule type" value="Genomic_DNA"/>
</dbReference>
<dbReference type="GO" id="GO:0005829">
    <property type="term" value="C:cytosol"/>
    <property type="evidence" value="ECO:0007669"/>
    <property type="project" value="TreeGrafter"/>
</dbReference>
<dbReference type="PROSITE" id="PS50956">
    <property type="entry name" value="HTH_ASNC_2"/>
    <property type="match status" value="1"/>
</dbReference>
<evidence type="ECO:0000313" key="5">
    <source>
        <dbReference type="EMBL" id="KEJ93012.1"/>
    </source>
</evidence>
<dbReference type="GO" id="GO:0043565">
    <property type="term" value="F:sequence-specific DNA binding"/>
    <property type="evidence" value="ECO:0007669"/>
    <property type="project" value="InterPro"/>
</dbReference>
<evidence type="ECO:0000259" key="4">
    <source>
        <dbReference type="PROSITE" id="PS50956"/>
    </source>
</evidence>
<protein>
    <recommendedName>
        <fullName evidence="4">HTH asnC-type domain-containing protein</fullName>
    </recommendedName>
</protein>
<dbReference type="PRINTS" id="PR00033">
    <property type="entry name" value="HTHASNC"/>
</dbReference>
<dbReference type="GeneID" id="90982913"/>
<dbReference type="InterPro" id="IPR019888">
    <property type="entry name" value="Tscrpt_reg_AsnC-like"/>
</dbReference>
<dbReference type="PANTHER" id="PTHR30154:SF34">
    <property type="entry name" value="TRANSCRIPTIONAL REGULATOR AZLB"/>
    <property type="match status" value="1"/>
</dbReference>
<dbReference type="OrthoDB" id="5476at2"/>
<dbReference type="InterPro" id="IPR019887">
    <property type="entry name" value="Tscrpt_reg_AsnC/Lrp_C"/>
</dbReference>
<dbReference type="Proteomes" id="UP000027665">
    <property type="component" value="Unassembled WGS sequence"/>
</dbReference>
<keyword evidence="3" id="KW-0804">Transcription</keyword>
<dbReference type="Gene3D" id="1.10.10.10">
    <property type="entry name" value="Winged helix-like DNA-binding domain superfamily/Winged helix DNA-binding domain"/>
    <property type="match status" value="1"/>
</dbReference>
<dbReference type="eggNOG" id="COG1522">
    <property type="taxonomic scope" value="Bacteria"/>
</dbReference>
<proteinExistence type="predicted"/>
<evidence type="ECO:0000313" key="6">
    <source>
        <dbReference type="Proteomes" id="UP000027665"/>
    </source>
</evidence>
<name>A0A073J5P2_9BACT</name>
<dbReference type="SMART" id="SM00344">
    <property type="entry name" value="HTH_ASNC"/>
    <property type="match status" value="1"/>
</dbReference>
<keyword evidence="2" id="KW-0238">DNA-binding</keyword>
<dbReference type="Pfam" id="PF13404">
    <property type="entry name" value="HTH_AsnC-type"/>
    <property type="match status" value="1"/>
</dbReference>
<accession>A0A073J5P2</accession>
<dbReference type="InterPro" id="IPR011008">
    <property type="entry name" value="Dimeric_a/b-barrel"/>
</dbReference>
<gene>
    <name evidence="5" type="ORF">EH55_13540</name>
</gene>
<keyword evidence="6" id="KW-1185">Reference proteome</keyword>
<sequence length="152" mass="17256">MQTPDETNVKILEELFGNARATFTEIGRKVGLTGTAVRDRVRQMEEDDIICGYRPVINYANIGYPIRALVIIRQNPARPVSEEQCHRVISISGGIARTYEVTGETDFIVEAVFKSMEDIKKMLMDFVKIDLITVTYIVLSTSESMPRLIRKK</sequence>
<dbReference type="InterPro" id="IPR036390">
    <property type="entry name" value="WH_DNA-bd_sf"/>
</dbReference>